<evidence type="ECO:0000313" key="1">
    <source>
        <dbReference type="EMBL" id="CAB4155895.1"/>
    </source>
</evidence>
<name>A0A6J5NFC8_9CAUD</name>
<sequence length="71" mass="7977">MIACPVEIDPDLAAKVAELERICVERGRVLPDGVKGSVPDECGGLRLGVADYQRRQGWLRRWEAEREEILS</sequence>
<protein>
    <submittedName>
        <fullName evidence="1">Uncharacterized protein</fullName>
    </submittedName>
</protein>
<proteinExistence type="predicted"/>
<reference evidence="1" key="1">
    <citation type="submission" date="2020-04" db="EMBL/GenBank/DDBJ databases">
        <authorList>
            <person name="Chiriac C."/>
            <person name="Salcher M."/>
            <person name="Ghai R."/>
            <person name="Kavagutti S V."/>
        </authorList>
    </citation>
    <scope>NUCLEOTIDE SEQUENCE</scope>
</reference>
<gene>
    <name evidence="1" type="ORF">UFOVP672_35</name>
</gene>
<dbReference type="EMBL" id="LR796636">
    <property type="protein sequence ID" value="CAB4155895.1"/>
    <property type="molecule type" value="Genomic_DNA"/>
</dbReference>
<accession>A0A6J5NFC8</accession>
<organism evidence="1">
    <name type="scientific">uncultured Caudovirales phage</name>
    <dbReference type="NCBI Taxonomy" id="2100421"/>
    <lineage>
        <taxon>Viruses</taxon>
        <taxon>Duplodnaviria</taxon>
        <taxon>Heunggongvirae</taxon>
        <taxon>Uroviricota</taxon>
        <taxon>Caudoviricetes</taxon>
        <taxon>Peduoviridae</taxon>
        <taxon>Maltschvirus</taxon>
        <taxon>Maltschvirus maltsch</taxon>
    </lineage>
</organism>